<name>A0A4R8G5E0_9GAMM</name>
<sequence>MSSSSSFLEMANVTFKQFKAAYQKLLEFIVFLNVLALSGVVIVGFMSRLVGSPFSWYDEVASVGLAWLTYYGAALAAAKGAHITCPSIINMAPPSIRLPVALLAEAITIAFFVLLGYTGYQVMMILEGSTLVSLTSVSLQLTQSVIPIGSALFIIAQLLRLPEVIESARGAGFIDHELEEAGINPDEARSNEGDSSFGQADSQAPHRA</sequence>
<feature type="compositionally biased region" description="Polar residues" evidence="10">
    <location>
        <begin position="193"/>
        <end position="202"/>
    </location>
</feature>
<feature type="transmembrane region" description="Helical" evidence="9">
    <location>
        <begin position="25"/>
        <end position="48"/>
    </location>
</feature>
<protein>
    <recommendedName>
        <fullName evidence="9">TRAP transporter small permease protein</fullName>
    </recommendedName>
</protein>
<evidence type="ECO:0000259" key="11">
    <source>
        <dbReference type="Pfam" id="PF04290"/>
    </source>
</evidence>
<keyword evidence="3" id="KW-1003">Cell membrane</keyword>
<keyword evidence="4 9" id="KW-0997">Cell inner membrane</keyword>
<evidence type="ECO:0000313" key="13">
    <source>
        <dbReference type="Proteomes" id="UP000294489"/>
    </source>
</evidence>
<proteinExistence type="inferred from homology"/>
<comment type="function">
    <text evidence="9">Part of the tripartite ATP-independent periplasmic (TRAP) transport system.</text>
</comment>
<evidence type="ECO:0000256" key="7">
    <source>
        <dbReference type="ARBA" id="ARBA00023136"/>
    </source>
</evidence>
<comment type="subcellular location">
    <subcellularLocation>
        <location evidence="1 9">Cell inner membrane</location>
        <topology evidence="1 9">Multi-pass membrane protein</topology>
    </subcellularLocation>
</comment>
<evidence type="ECO:0000256" key="5">
    <source>
        <dbReference type="ARBA" id="ARBA00022692"/>
    </source>
</evidence>
<feature type="transmembrane region" description="Helical" evidence="9">
    <location>
        <begin position="98"/>
        <end position="120"/>
    </location>
</feature>
<feature type="transmembrane region" description="Helical" evidence="9">
    <location>
        <begin position="140"/>
        <end position="159"/>
    </location>
</feature>
<evidence type="ECO:0000256" key="1">
    <source>
        <dbReference type="ARBA" id="ARBA00004429"/>
    </source>
</evidence>
<feature type="transmembrane region" description="Helical" evidence="9">
    <location>
        <begin position="60"/>
        <end position="78"/>
    </location>
</feature>
<dbReference type="GO" id="GO:0005886">
    <property type="term" value="C:plasma membrane"/>
    <property type="evidence" value="ECO:0007669"/>
    <property type="project" value="UniProtKB-SubCell"/>
</dbReference>
<comment type="similarity">
    <text evidence="8 9">Belongs to the TRAP transporter small permease family.</text>
</comment>
<dbReference type="Proteomes" id="UP000294489">
    <property type="component" value="Unassembled WGS sequence"/>
</dbReference>
<evidence type="ECO:0000256" key="9">
    <source>
        <dbReference type="RuleBase" id="RU369079"/>
    </source>
</evidence>
<dbReference type="PANTHER" id="PTHR35011">
    <property type="entry name" value="2,3-DIKETO-L-GULONATE TRAP TRANSPORTER SMALL PERMEASE PROTEIN YIAM"/>
    <property type="match status" value="1"/>
</dbReference>
<reference evidence="12 13" key="1">
    <citation type="submission" date="2019-03" db="EMBL/GenBank/DDBJ databases">
        <title>Freshwater and sediment microbial communities from various areas in North America, analyzing microbe dynamics in response to fracking.</title>
        <authorList>
            <person name="Lamendella R."/>
        </authorList>
    </citation>
    <scope>NUCLEOTIDE SEQUENCE [LARGE SCALE GENOMIC DNA]</scope>
    <source>
        <strain evidence="12 13">6_TX</strain>
    </source>
</reference>
<feature type="domain" description="Tripartite ATP-independent periplasmic transporters DctQ component" evidence="11">
    <location>
        <begin position="38"/>
        <end position="161"/>
    </location>
</feature>
<evidence type="ECO:0000313" key="12">
    <source>
        <dbReference type="EMBL" id="TDX31746.1"/>
    </source>
</evidence>
<comment type="subunit">
    <text evidence="9">The complex comprises the extracytoplasmic solute receptor protein and the two transmembrane proteins.</text>
</comment>
<dbReference type="PANTHER" id="PTHR35011:SF2">
    <property type="entry name" value="2,3-DIKETO-L-GULONATE TRAP TRANSPORTER SMALL PERMEASE PROTEIN YIAM"/>
    <property type="match status" value="1"/>
</dbReference>
<dbReference type="InterPro" id="IPR007387">
    <property type="entry name" value="TRAP_DctQ"/>
</dbReference>
<feature type="region of interest" description="Disordered" evidence="10">
    <location>
        <begin position="182"/>
        <end position="208"/>
    </location>
</feature>
<dbReference type="AlphaFoldDB" id="A0A4R8G5E0"/>
<accession>A0A4R8G5E0</accession>
<evidence type="ECO:0000256" key="4">
    <source>
        <dbReference type="ARBA" id="ARBA00022519"/>
    </source>
</evidence>
<dbReference type="InterPro" id="IPR055348">
    <property type="entry name" value="DctQ"/>
</dbReference>
<evidence type="ECO:0000256" key="6">
    <source>
        <dbReference type="ARBA" id="ARBA00022989"/>
    </source>
</evidence>
<evidence type="ECO:0000256" key="2">
    <source>
        <dbReference type="ARBA" id="ARBA00022448"/>
    </source>
</evidence>
<keyword evidence="6 9" id="KW-1133">Transmembrane helix</keyword>
<dbReference type="GO" id="GO:0022857">
    <property type="term" value="F:transmembrane transporter activity"/>
    <property type="evidence" value="ECO:0007669"/>
    <property type="project" value="UniProtKB-UniRule"/>
</dbReference>
<dbReference type="GO" id="GO:0015740">
    <property type="term" value="P:C4-dicarboxylate transport"/>
    <property type="evidence" value="ECO:0007669"/>
    <property type="project" value="TreeGrafter"/>
</dbReference>
<gene>
    <name evidence="12" type="ORF">DFO67_103345</name>
</gene>
<evidence type="ECO:0000256" key="3">
    <source>
        <dbReference type="ARBA" id="ARBA00022475"/>
    </source>
</evidence>
<dbReference type="EMBL" id="SOEC01000003">
    <property type="protein sequence ID" value="TDX31746.1"/>
    <property type="molecule type" value="Genomic_DNA"/>
</dbReference>
<dbReference type="Pfam" id="PF04290">
    <property type="entry name" value="DctQ"/>
    <property type="match status" value="1"/>
</dbReference>
<evidence type="ECO:0000256" key="10">
    <source>
        <dbReference type="SAM" id="MobiDB-lite"/>
    </source>
</evidence>
<comment type="caution">
    <text evidence="12">The sequence shown here is derived from an EMBL/GenBank/DDBJ whole genome shotgun (WGS) entry which is preliminary data.</text>
</comment>
<organism evidence="12 13">
    <name type="scientific">Modicisalibacter xianhensis</name>
    <dbReference type="NCBI Taxonomy" id="442341"/>
    <lineage>
        <taxon>Bacteria</taxon>
        <taxon>Pseudomonadati</taxon>
        <taxon>Pseudomonadota</taxon>
        <taxon>Gammaproteobacteria</taxon>
        <taxon>Oceanospirillales</taxon>
        <taxon>Halomonadaceae</taxon>
        <taxon>Modicisalibacter</taxon>
    </lineage>
</organism>
<keyword evidence="5 9" id="KW-0812">Transmembrane</keyword>
<keyword evidence="2 9" id="KW-0813">Transport</keyword>
<evidence type="ECO:0000256" key="8">
    <source>
        <dbReference type="ARBA" id="ARBA00038436"/>
    </source>
</evidence>
<keyword evidence="7 9" id="KW-0472">Membrane</keyword>